<reference evidence="1 2" key="1">
    <citation type="journal article" date="2016" name="Mol. Biol. Evol.">
        <title>Genome-Wide Survey of Gut Fungi (Harpellales) Reveals the First Horizontally Transferred Ubiquitin Gene from a Mosquito Host.</title>
        <authorList>
            <person name="Wang Y."/>
            <person name="White M.M."/>
            <person name="Kvist S."/>
            <person name="Moncalvo J.M."/>
        </authorList>
    </citation>
    <scope>NUCLEOTIDE SEQUENCE [LARGE SCALE GENOMIC DNA]</scope>
    <source>
        <strain evidence="1 2">ALG-7-W6</strain>
    </source>
</reference>
<protein>
    <submittedName>
        <fullName evidence="1">Uncharacterized protein</fullName>
    </submittedName>
</protein>
<dbReference type="Proteomes" id="UP000187455">
    <property type="component" value="Unassembled WGS sequence"/>
</dbReference>
<evidence type="ECO:0000313" key="2">
    <source>
        <dbReference type="Proteomes" id="UP000187455"/>
    </source>
</evidence>
<evidence type="ECO:0000313" key="1">
    <source>
        <dbReference type="EMBL" id="OLY82370.1"/>
    </source>
</evidence>
<dbReference type="AlphaFoldDB" id="A0A1R0GZN6"/>
<name>A0A1R0GZN6_9FUNG</name>
<dbReference type="EMBL" id="LSSL01001601">
    <property type="protein sequence ID" value="OLY82370.1"/>
    <property type="molecule type" value="Genomic_DNA"/>
</dbReference>
<gene>
    <name evidence="1" type="ORF">AYI68_g3510</name>
</gene>
<accession>A0A1R0GZN6</accession>
<organism evidence="1 2">
    <name type="scientific">Smittium mucronatum</name>
    <dbReference type="NCBI Taxonomy" id="133383"/>
    <lineage>
        <taxon>Eukaryota</taxon>
        <taxon>Fungi</taxon>
        <taxon>Fungi incertae sedis</taxon>
        <taxon>Zoopagomycota</taxon>
        <taxon>Kickxellomycotina</taxon>
        <taxon>Harpellomycetes</taxon>
        <taxon>Harpellales</taxon>
        <taxon>Legeriomycetaceae</taxon>
        <taxon>Smittium</taxon>
    </lineage>
</organism>
<proteinExistence type="predicted"/>
<sequence length="139" mass="16350">MLIDYINSGRRKNLIPEERRRLFNFGLRLYCVSADQSVIDCPKKKLIFKLQHPVIEKKLLLTPGTMFNLNNLENTCFWFKIKIFSNIIISFIKIYCILDSGASENFTCERFSAKSLNVEKMLRIKIDLETVYFKALFPN</sequence>
<keyword evidence="2" id="KW-1185">Reference proteome</keyword>
<comment type="caution">
    <text evidence="1">The sequence shown here is derived from an EMBL/GenBank/DDBJ whole genome shotgun (WGS) entry which is preliminary data.</text>
</comment>